<evidence type="ECO:0000313" key="2">
    <source>
        <dbReference type="EMBL" id="QWG22221.1"/>
    </source>
</evidence>
<proteinExistence type="predicted"/>
<feature type="transmembrane region" description="Helical" evidence="1">
    <location>
        <begin position="123"/>
        <end position="144"/>
    </location>
</feature>
<dbReference type="AlphaFoldDB" id="A0A975NX13"/>
<dbReference type="EMBL" id="CP076136">
    <property type="protein sequence ID" value="QWG22221.1"/>
    <property type="molecule type" value="Genomic_DNA"/>
</dbReference>
<dbReference type="Proteomes" id="UP000676951">
    <property type="component" value="Chromosome"/>
</dbReference>
<sequence>MRVQHRHIIYVQGYDPRGLAQYYRMFRTELRKFGRLYQLSATISRPQSSSDGETASWTIETSAGDWQTRTSYDFLRFEDLIQRDLAAPIWSTVFHAVWIYWRLVFRGTIVRFWRANWRFATFITYPHFLLLLEALGSLGVAYACAKGLEALGVPSLFSMAAAAAVFVALLGSLLKYTENATYLLYLLSDTIWTWEFSHRQRPEWDQRIDRFAQYLVNIARSSDAEEIVVVGHSSGSFLGTEILARALRLDPGLGRHGPRIVLFTIGGNFPIVGFHAASQDFRDHLRQLAVEPSIDWIDCQSRKDVMNFFPFDPVAGHGIDAGAARRNPTIVAVRFREIIKPEHYKAFRWKFFRVHFQFVMANEQPHAYDFFMIVCGPIPLRERMALPEAALAVATGDAAAREQAWKRLETAVSGGADATNLSGREPSARRRG</sequence>
<protein>
    <recommendedName>
        <fullName evidence="4">Alpha/beta hydrolase</fullName>
    </recommendedName>
</protein>
<evidence type="ECO:0000313" key="3">
    <source>
        <dbReference type="Proteomes" id="UP000676951"/>
    </source>
</evidence>
<gene>
    <name evidence="2" type="ORF">KMZ93_19910</name>
</gene>
<evidence type="ECO:0008006" key="4">
    <source>
        <dbReference type="Google" id="ProtNLM"/>
    </source>
</evidence>
<reference evidence="2 3" key="1">
    <citation type="submission" date="2021-06" db="EMBL/GenBank/DDBJ databases">
        <title>Bradyrhizobium sp. S2-11-4 Genome sequencing.</title>
        <authorList>
            <person name="Jin L."/>
        </authorList>
    </citation>
    <scope>NUCLEOTIDE SEQUENCE [LARGE SCALE GENOMIC DNA]</scope>
    <source>
        <strain evidence="2 3">S2-11-4</strain>
    </source>
</reference>
<keyword evidence="1" id="KW-1133">Transmembrane helix</keyword>
<dbReference type="SUPFAM" id="SSF53474">
    <property type="entry name" value="alpha/beta-Hydrolases"/>
    <property type="match status" value="1"/>
</dbReference>
<evidence type="ECO:0000256" key="1">
    <source>
        <dbReference type="SAM" id="Phobius"/>
    </source>
</evidence>
<accession>A0A975NX13</accession>
<dbReference type="InterPro" id="IPR029058">
    <property type="entry name" value="AB_hydrolase_fold"/>
</dbReference>
<feature type="transmembrane region" description="Helical" evidence="1">
    <location>
        <begin position="156"/>
        <end position="174"/>
    </location>
</feature>
<organism evidence="2 3">
    <name type="scientific">Bradyrhizobium sediminis</name>
    <dbReference type="NCBI Taxonomy" id="2840469"/>
    <lineage>
        <taxon>Bacteria</taxon>
        <taxon>Pseudomonadati</taxon>
        <taxon>Pseudomonadota</taxon>
        <taxon>Alphaproteobacteria</taxon>
        <taxon>Hyphomicrobiales</taxon>
        <taxon>Nitrobacteraceae</taxon>
        <taxon>Bradyrhizobium</taxon>
    </lineage>
</organism>
<dbReference type="RefSeq" id="WP_215602990.1">
    <property type="nucleotide sequence ID" value="NZ_CP076136.1"/>
</dbReference>
<keyword evidence="1" id="KW-0812">Transmembrane</keyword>
<keyword evidence="1" id="KW-0472">Membrane</keyword>
<keyword evidence="3" id="KW-1185">Reference proteome</keyword>
<name>A0A975NX13_9BRAD</name>